<evidence type="ECO:0000313" key="9">
    <source>
        <dbReference type="Proteomes" id="UP000186594"/>
    </source>
</evidence>
<dbReference type="PANTHER" id="PTHR21231">
    <property type="entry name" value="XPA-BINDING PROTEIN 1-RELATED"/>
    <property type="match status" value="1"/>
</dbReference>
<feature type="region of interest" description="Disordered" evidence="7">
    <location>
        <begin position="209"/>
        <end position="231"/>
    </location>
</feature>
<evidence type="ECO:0000256" key="2">
    <source>
        <dbReference type="ARBA" id="ARBA00014587"/>
    </source>
</evidence>
<sequence length="231" mass="26610">MGTHNRRPDIRDLISLEDVMEEMDFGPNGGLIYCFEFLMQNLDWLDEELGEHEDDYLIFDMPGQIELYTHIPVLPSLINHLKLNLHFRLCAAYLLESPFLVDKTKYFAGVMSAMSAMIMMEIPHINIMSKMDLIKGQIKKRELKRYLDPDPLLLADEINSKTNPKFHSLNEAIVQLIDDFNMVSFLPLESGNEESVAAILSYVDDATQWAEDQEPKEPKDEELEGSEEVEI</sequence>
<keyword evidence="3 6" id="KW-0547">Nucleotide-binding</keyword>
<evidence type="ECO:0000256" key="5">
    <source>
        <dbReference type="ARBA" id="ARBA00023134"/>
    </source>
</evidence>
<dbReference type="OrthoDB" id="5839at2759"/>
<keyword evidence="9" id="KW-1185">Reference proteome</keyword>
<comment type="similarity">
    <text evidence="1 6">Belongs to the GPN-loop GTPase family.</text>
</comment>
<evidence type="ECO:0000256" key="1">
    <source>
        <dbReference type="ARBA" id="ARBA00005290"/>
    </source>
</evidence>
<feature type="compositionally biased region" description="Acidic residues" evidence="7">
    <location>
        <begin position="220"/>
        <end position="231"/>
    </location>
</feature>
<organism evidence="8 9">
    <name type="scientific">Neolecta irregularis (strain DAH-3)</name>
    <dbReference type="NCBI Taxonomy" id="1198029"/>
    <lineage>
        <taxon>Eukaryota</taxon>
        <taxon>Fungi</taxon>
        <taxon>Dikarya</taxon>
        <taxon>Ascomycota</taxon>
        <taxon>Taphrinomycotina</taxon>
        <taxon>Neolectales</taxon>
        <taxon>Neolectaceae</taxon>
        <taxon>Neolecta</taxon>
    </lineage>
</organism>
<protein>
    <recommendedName>
        <fullName evidence="2 6">GPN-loop GTPase 3</fullName>
    </recommendedName>
</protein>
<dbReference type="InterPro" id="IPR027417">
    <property type="entry name" value="P-loop_NTPase"/>
</dbReference>
<accession>A0A1U7LTH8</accession>
<evidence type="ECO:0000256" key="4">
    <source>
        <dbReference type="ARBA" id="ARBA00022801"/>
    </source>
</evidence>
<dbReference type="GO" id="GO:0003924">
    <property type="term" value="F:GTPase activity"/>
    <property type="evidence" value="ECO:0007669"/>
    <property type="project" value="TreeGrafter"/>
</dbReference>
<keyword evidence="4 6" id="KW-0378">Hydrolase</keyword>
<dbReference type="GO" id="GO:0007064">
    <property type="term" value="P:mitotic sister chromatid cohesion"/>
    <property type="evidence" value="ECO:0007669"/>
    <property type="project" value="EnsemblFungi"/>
</dbReference>
<comment type="caution">
    <text evidence="8">The sequence shown here is derived from an EMBL/GenBank/DDBJ whole genome shotgun (WGS) entry which is preliminary data.</text>
</comment>
<dbReference type="Gene3D" id="3.40.50.300">
    <property type="entry name" value="P-loop containing nucleotide triphosphate hydrolases"/>
    <property type="match status" value="1"/>
</dbReference>
<evidence type="ECO:0000256" key="6">
    <source>
        <dbReference type="RuleBase" id="RU365059"/>
    </source>
</evidence>
<evidence type="ECO:0000313" key="8">
    <source>
        <dbReference type="EMBL" id="OLL25821.1"/>
    </source>
</evidence>
<dbReference type="FunFam" id="3.40.50.300:FF:000552">
    <property type="entry name" value="GPN-loop GTPase 3"/>
    <property type="match status" value="1"/>
</dbReference>
<dbReference type="OMA" id="KSTYCAN"/>
<dbReference type="PANTHER" id="PTHR21231:SF7">
    <property type="entry name" value="GPN-LOOP GTPASE 3"/>
    <property type="match status" value="1"/>
</dbReference>
<keyword evidence="5 6" id="KW-0342">GTP-binding</keyword>
<dbReference type="GO" id="GO:0006606">
    <property type="term" value="P:protein import into nucleus"/>
    <property type="evidence" value="ECO:0007669"/>
    <property type="project" value="EnsemblFungi"/>
</dbReference>
<gene>
    <name evidence="8" type="ORF">NEOLI_000543</name>
</gene>
<dbReference type="SUPFAM" id="SSF52540">
    <property type="entry name" value="P-loop containing nucleoside triphosphate hydrolases"/>
    <property type="match status" value="1"/>
</dbReference>
<name>A0A1U7LTH8_NEOID</name>
<comment type="subunit">
    <text evidence="6">Binds to RNA polymerase II (RNAPII).</text>
</comment>
<dbReference type="EMBL" id="LXFE01000309">
    <property type="protein sequence ID" value="OLL25821.1"/>
    <property type="molecule type" value="Genomic_DNA"/>
</dbReference>
<dbReference type="InterPro" id="IPR004130">
    <property type="entry name" value="Gpn"/>
</dbReference>
<reference evidence="8 9" key="1">
    <citation type="submission" date="2016-04" db="EMBL/GenBank/DDBJ databases">
        <title>Evolutionary innovation and constraint leading to complex multicellularity in the Ascomycota.</title>
        <authorList>
            <person name="Cisse O."/>
            <person name="Nguyen A."/>
            <person name="Hewitt D.A."/>
            <person name="Jedd G."/>
            <person name="Stajich J.E."/>
        </authorList>
    </citation>
    <scope>NUCLEOTIDE SEQUENCE [LARGE SCALE GENOMIC DNA]</scope>
    <source>
        <strain evidence="8 9">DAH-3</strain>
    </source>
</reference>
<evidence type="ECO:0000256" key="3">
    <source>
        <dbReference type="ARBA" id="ARBA00022741"/>
    </source>
</evidence>
<proteinExistence type="inferred from homology"/>
<comment type="function">
    <text evidence="6">Small GTPase required for proper nuclear import of RNA polymerase II and III (RNAPII and RNAPIII). May act at an RNAP assembly step prior to nuclear import.</text>
</comment>
<dbReference type="Proteomes" id="UP000186594">
    <property type="component" value="Unassembled WGS sequence"/>
</dbReference>
<dbReference type="GO" id="GO:0005525">
    <property type="term" value="F:GTP binding"/>
    <property type="evidence" value="ECO:0007669"/>
    <property type="project" value="UniProtKB-KW"/>
</dbReference>
<evidence type="ECO:0000256" key="7">
    <source>
        <dbReference type="SAM" id="MobiDB-lite"/>
    </source>
</evidence>
<dbReference type="AlphaFoldDB" id="A0A1U7LTH8"/>
<dbReference type="Pfam" id="PF03029">
    <property type="entry name" value="ATP_bind_1"/>
    <property type="match status" value="1"/>
</dbReference>
<dbReference type="STRING" id="1198029.A0A1U7LTH8"/>